<keyword evidence="2" id="KW-1185">Reference proteome</keyword>
<protein>
    <submittedName>
        <fullName evidence="1">Uncharacterized protein</fullName>
    </submittedName>
</protein>
<reference evidence="2" key="1">
    <citation type="journal article" date="2019" name="Int. J. Syst. Evol. Microbiol.">
        <title>The Global Catalogue of Microorganisms (GCM) 10K type strain sequencing project: providing services to taxonomists for standard genome sequencing and annotation.</title>
        <authorList>
            <consortium name="The Broad Institute Genomics Platform"/>
            <consortium name="The Broad Institute Genome Sequencing Center for Infectious Disease"/>
            <person name="Wu L."/>
            <person name="Ma J."/>
        </authorList>
    </citation>
    <scope>NUCLEOTIDE SEQUENCE [LARGE SCALE GENOMIC DNA]</scope>
    <source>
        <strain evidence="2">JCM 18081</strain>
    </source>
</reference>
<gene>
    <name evidence="1" type="ORF">GCM10023220_67120</name>
</gene>
<sequence length="86" mass="9589">MTSRLPAFRVADVLAAAGHTDATRGLSWRPGFRATQASPRTVRIWHDGQSEAQHLARYVATLRPLGYYVTAERPAGLRPRIRVTHP</sequence>
<evidence type="ECO:0000313" key="1">
    <source>
        <dbReference type="EMBL" id="GAA4823967.1"/>
    </source>
</evidence>
<name>A0ABP9D052_9ACTN</name>
<organism evidence="1 2">
    <name type="scientific">Streptomyces ziwulingensis</name>
    <dbReference type="NCBI Taxonomy" id="1045501"/>
    <lineage>
        <taxon>Bacteria</taxon>
        <taxon>Bacillati</taxon>
        <taxon>Actinomycetota</taxon>
        <taxon>Actinomycetes</taxon>
        <taxon>Kitasatosporales</taxon>
        <taxon>Streptomycetaceae</taxon>
        <taxon>Streptomyces</taxon>
    </lineage>
</organism>
<evidence type="ECO:0000313" key="2">
    <source>
        <dbReference type="Proteomes" id="UP001501265"/>
    </source>
</evidence>
<accession>A0ABP9D052</accession>
<proteinExistence type="predicted"/>
<dbReference type="EMBL" id="BAABIG010000089">
    <property type="protein sequence ID" value="GAA4823967.1"/>
    <property type="molecule type" value="Genomic_DNA"/>
</dbReference>
<comment type="caution">
    <text evidence="1">The sequence shown here is derived from an EMBL/GenBank/DDBJ whole genome shotgun (WGS) entry which is preliminary data.</text>
</comment>
<dbReference type="RefSeq" id="WP_345624462.1">
    <property type="nucleotide sequence ID" value="NZ_BAABIG010000089.1"/>
</dbReference>
<dbReference type="Proteomes" id="UP001501265">
    <property type="component" value="Unassembled WGS sequence"/>
</dbReference>